<name>A0AAD3SYG9_NEPGR</name>
<evidence type="ECO:0000313" key="2">
    <source>
        <dbReference type="EMBL" id="GMH19256.1"/>
    </source>
</evidence>
<dbReference type="EMBL" id="BSYO01000020">
    <property type="protein sequence ID" value="GMH19256.1"/>
    <property type="molecule type" value="Genomic_DNA"/>
</dbReference>
<accession>A0AAD3SYG9</accession>
<protein>
    <submittedName>
        <fullName evidence="2">Uncharacterized protein</fullName>
    </submittedName>
</protein>
<comment type="caution">
    <text evidence="2">The sequence shown here is derived from an EMBL/GenBank/DDBJ whole genome shotgun (WGS) entry which is preliminary data.</text>
</comment>
<keyword evidence="3" id="KW-1185">Reference proteome</keyword>
<reference evidence="2" key="1">
    <citation type="submission" date="2023-05" db="EMBL/GenBank/DDBJ databases">
        <title>Nepenthes gracilis genome sequencing.</title>
        <authorList>
            <person name="Fukushima K."/>
        </authorList>
    </citation>
    <scope>NUCLEOTIDE SEQUENCE</scope>
    <source>
        <strain evidence="2">SING2019-196</strain>
    </source>
</reference>
<dbReference type="Proteomes" id="UP001279734">
    <property type="component" value="Unassembled WGS sequence"/>
</dbReference>
<evidence type="ECO:0000256" key="1">
    <source>
        <dbReference type="SAM" id="MobiDB-lite"/>
    </source>
</evidence>
<sequence>MPKCKIAGMLLARYAQGVECAFAWNAPSGRLACRPIPSPSSPIPSLLLFSNHHPAPALPTVGVLPRRLLPPPLNASPLVDSDFPSILASRSIAPKSRCSSGSGTPSTRVQGFCSASPSLPTFQSSCTNSLFRVELPDPFVVAGVSLDGPLLPSHLSATLDCADSKFGPSGPVSSSDVSFSSVLVASVVDASVDGVLLASKSRSPCQYPVPPSDGLAETFRNFVSNPASLVGDSGLSSSTISQDCAQVTSRVEPSCPGSQPAAPMKPSISPTSDSSLSVATCPPGVSWSSMV</sequence>
<feature type="region of interest" description="Disordered" evidence="1">
    <location>
        <begin position="250"/>
        <end position="277"/>
    </location>
</feature>
<organism evidence="2 3">
    <name type="scientific">Nepenthes gracilis</name>
    <name type="common">Slender pitcher plant</name>
    <dbReference type="NCBI Taxonomy" id="150966"/>
    <lineage>
        <taxon>Eukaryota</taxon>
        <taxon>Viridiplantae</taxon>
        <taxon>Streptophyta</taxon>
        <taxon>Embryophyta</taxon>
        <taxon>Tracheophyta</taxon>
        <taxon>Spermatophyta</taxon>
        <taxon>Magnoliopsida</taxon>
        <taxon>eudicotyledons</taxon>
        <taxon>Gunneridae</taxon>
        <taxon>Pentapetalae</taxon>
        <taxon>Caryophyllales</taxon>
        <taxon>Nepenthaceae</taxon>
        <taxon>Nepenthes</taxon>
    </lineage>
</organism>
<dbReference type="AlphaFoldDB" id="A0AAD3SYG9"/>
<feature type="compositionally biased region" description="Low complexity" evidence="1">
    <location>
        <begin position="267"/>
        <end position="277"/>
    </location>
</feature>
<proteinExistence type="predicted"/>
<gene>
    <name evidence="2" type="ORF">Nepgr_021097</name>
</gene>
<evidence type="ECO:0000313" key="3">
    <source>
        <dbReference type="Proteomes" id="UP001279734"/>
    </source>
</evidence>